<gene>
    <name evidence="1" type="ORF">FHR72_005101</name>
</gene>
<name>A0A839QN87_MYCIR</name>
<evidence type="ECO:0000313" key="1">
    <source>
        <dbReference type="EMBL" id="MBB2993591.1"/>
    </source>
</evidence>
<dbReference type="EMBL" id="JACHVU010000019">
    <property type="protein sequence ID" value="MBB2993591.1"/>
    <property type="molecule type" value="Genomic_DNA"/>
</dbReference>
<evidence type="ECO:0000313" key="2">
    <source>
        <dbReference type="Proteomes" id="UP000550501"/>
    </source>
</evidence>
<dbReference type="RefSeq" id="WP_183473944.1">
    <property type="nucleotide sequence ID" value="NZ_JACHVU010000019.1"/>
</dbReference>
<dbReference type="AlphaFoldDB" id="A0A839QN87"/>
<keyword evidence="2" id="KW-1185">Reference proteome</keyword>
<dbReference type="Proteomes" id="UP000550501">
    <property type="component" value="Unassembled WGS sequence"/>
</dbReference>
<comment type="caution">
    <text evidence="1">The sequence shown here is derived from an EMBL/GenBank/DDBJ whole genome shotgun (WGS) entry which is preliminary data.</text>
</comment>
<organism evidence="1 2">
    <name type="scientific">Mycolicibacterium iranicum</name>
    <name type="common">Mycobacterium iranicum</name>
    <dbReference type="NCBI Taxonomy" id="912594"/>
    <lineage>
        <taxon>Bacteria</taxon>
        <taxon>Bacillati</taxon>
        <taxon>Actinomycetota</taxon>
        <taxon>Actinomycetes</taxon>
        <taxon>Mycobacteriales</taxon>
        <taxon>Mycobacteriaceae</taxon>
        <taxon>Mycolicibacterium</taxon>
    </lineage>
</organism>
<proteinExistence type="predicted"/>
<protein>
    <submittedName>
        <fullName evidence="1">GGDEF domain-containing protein</fullName>
    </submittedName>
</protein>
<reference evidence="1 2" key="1">
    <citation type="submission" date="2020-08" db="EMBL/GenBank/DDBJ databases">
        <title>The Agave Microbiome: Exploring the role of microbial communities in plant adaptations to desert environments.</title>
        <authorList>
            <person name="Partida-Martinez L.P."/>
        </authorList>
    </citation>
    <scope>NUCLEOTIDE SEQUENCE [LARGE SCALE GENOMIC DNA]</scope>
    <source>
        <strain evidence="1 2">AT2.18</strain>
    </source>
</reference>
<accession>A0A839QN87</accession>
<sequence>MAISALPHTITASVGAAVAPYVAVADAASAIDELVPVADSAVYRAKKRASSERVE</sequence>